<feature type="chain" id="PRO_5038092951" evidence="2">
    <location>
        <begin position="26"/>
        <end position="107"/>
    </location>
</feature>
<keyword evidence="2" id="KW-0732">Signal</keyword>
<evidence type="ECO:0000256" key="1">
    <source>
        <dbReference type="SAM" id="MobiDB-lite"/>
    </source>
</evidence>
<feature type="region of interest" description="Disordered" evidence="1">
    <location>
        <begin position="41"/>
        <end position="107"/>
    </location>
</feature>
<proteinExistence type="predicted"/>
<sequence length="107" mass="11765">MRLALTFAAGVLLGSFGLGTMSASAAPAMPAADVVAGTTTETVRHRSWHHHHHHHAHRSVLGHHHSTRAQRRARRLNTHRHGNPNARNPERPGYQQQLGNTTGGPRY</sequence>
<dbReference type="AlphaFoldDB" id="A0A921JGT9"/>
<feature type="compositionally biased region" description="Basic residues" evidence="1">
    <location>
        <begin position="45"/>
        <end position="82"/>
    </location>
</feature>
<evidence type="ECO:0000256" key="2">
    <source>
        <dbReference type="SAM" id="SignalP"/>
    </source>
</evidence>
<organism evidence="3 4">
    <name type="scientific">Methylorubrum populi</name>
    <dbReference type="NCBI Taxonomy" id="223967"/>
    <lineage>
        <taxon>Bacteria</taxon>
        <taxon>Pseudomonadati</taxon>
        <taxon>Pseudomonadota</taxon>
        <taxon>Alphaproteobacteria</taxon>
        <taxon>Hyphomicrobiales</taxon>
        <taxon>Methylobacteriaceae</taxon>
        <taxon>Methylorubrum</taxon>
    </lineage>
</organism>
<evidence type="ECO:0000313" key="3">
    <source>
        <dbReference type="EMBL" id="HJE25419.1"/>
    </source>
</evidence>
<reference evidence="3" key="1">
    <citation type="journal article" date="2021" name="PeerJ">
        <title>Extensive microbial diversity within the chicken gut microbiome revealed by metagenomics and culture.</title>
        <authorList>
            <person name="Gilroy R."/>
            <person name="Ravi A."/>
            <person name="Getino M."/>
            <person name="Pursley I."/>
            <person name="Horton D.L."/>
            <person name="Alikhan N.F."/>
            <person name="Baker D."/>
            <person name="Gharbi K."/>
            <person name="Hall N."/>
            <person name="Watson M."/>
            <person name="Adriaenssens E.M."/>
            <person name="Foster-Nyarko E."/>
            <person name="Jarju S."/>
            <person name="Secka A."/>
            <person name="Antonio M."/>
            <person name="Oren A."/>
            <person name="Chaudhuri R.R."/>
            <person name="La Ragione R."/>
            <person name="Hildebrand F."/>
            <person name="Pallen M.J."/>
        </authorList>
    </citation>
    <scope>NUCLEOTIDE SEQUENCE</scope>
    <source>
        <strain evidence="3">316</strain>
    </source>
</reference>
<dbReference type="EMBL" id="DYYG01000051">
    <property type="protein sequence ID" value="HJE25419.1"/>
    <property type="molecule type" value="Genomic_DNA"/>
</dbReference>
<accession>A0A921JGT9</accession>
<name>A0A921JGT9_9HYPH</name>
<dbReference type="Proteomes" id="UP000742631">
    <property type="component" value="Unassembled WGS sequence"/>
</dbReference>
<feature type="signal peptide" evidence="2">
    <location>
        <begin position="1"/>
        <end position="25"/>
    </location>
</feature>
<evidence type="ECO:0000313" key="4">
    <source>
        <dbReference type="Proteomes" id="UP000742631"/>
    </source>
</evidence>
<comment type="caution">
    <text evidence="3">The sequence shown here is derived from an EMBL/GenBank/DDBJ whole genome shotgun (WGS) entry which is preliminary data.</text>
</comment>
<protein>
    <submittedName>
        <fullName evidence="3">Uncharacterized protein</fullName>
    </submittedName>
</protein>
<gene>
    <name evidence="3" type="ORF">K8W01_17320</name>
</gene>
<reference evidence="3" key="2">
    <citation type="submission" date="2021-09" db="EMBL/GenBank/DDBJ databases">
        <authorList>
            <person name="Gilroy R."/>
        </authorList>
    </citation>
    <scope>NUCLEOTIDE SEQUENCE</scope>
    <source>
        <strain evidence="3">316</strain>
    </source>
</reference>